<protein>
    <submittedName>
        <fullName evidence="9">Unnamed protein product</fullName>
    </submittedName>
</protein>
<dbReference type="OrthoDB" id="6513042at2759"/>
<name>A0A9W6TT20_9STRA</name>
<gene>
    <name evidence="9" type="ORF">Pfra01_000173400</name>
</gene>
<dbReference type="PANTHER" id="PTHR10887:SF495">
    <property type="entry name" value="HELICASE SENATAXIN ISOFORM X1-RELATED"/>
    <property type="match status" value="1"/>
</dbReference>
<feature type="compositionally biased region" description="Polar residues" evidence="6">
    <location>
        <begin position="170"/>
        <end position="188"/>
    </location>
</feature>
<evidence type="ECO:0000256" key="2">
    <source>
        <dbReference type="ARBA" id="ARBA00022801"/>
    </source>
</evidence>
<feature type="compositionally biased region" description="Acidic residues" evidence="6">
    <location>
        <begin position="499"/>
        <end position="509"/>
    </location>
</feature>
<keyword evidence="4" id="KW-0067">ATP-binding</keyword>
<feature type="compositionally biased region" description="Low complexity" evidence="6">
    <location>
        <begin position="266"/>
        <end position="277"/>
    </location>
</feature>
<feature type="region of interest" description="Disordered" evidence="6">
    <location>
        <begin position="54"/>
        <end position="104"/>
    </location>
</feature>
<keyword evidence="3" id="KW-0347">Helicase</keyword>
<dbReference type="Pfam" id="PF13087">
    <property type="entry name" value="AAA_12"/>
    <property type="match status" value="1"/>
</dbReference>
<feature type="compositionally biased region" description="Polar residues" evidence="6">
    <location>
        <begin position="325"/>
        <end position="335"/>
    </location>
</feature>
<reference evidence="9" key="1">
    <citation type="submission" date="2023-04" db="EMBL/GenBank/DDBJ databases">
        <title>Phytophthora fragariaefolia NBRC 109709.</title>
        <authorList>
            <person name="Ichikawa N."/>
            <person name="Sato H."/>
            <person name="Tonouchi N."/>
        </authorList>
    </citation>
    <scope>NUCLEOTIDE SEQUENCE</scope>
    <source>
        <strain evidence="9">NBRC 109709</strain>
    </source>
</reference>
<sequence>MTLDQVKQQLRREQQQRVEKRIQTLQEAARPTAAAAASVPLAAATADPAPVAGVGLEQSAVEPEVAQPPSSAEQGAPPTAHAAVTAAAATTERPSSPAQNEFIIDDMEEDLMFARALEEVERKLTTPQKPPTSVPMAAATDPNKLALESVQVPVVSPVPVPAKASPVAPQTASQPTHSAIASQPQQPVEATKLVASPAVVVAPEVLEEMERLRRENELLRRSNELLQAAVTSPMQKETVDKQQGCLNEHSDSPGTRNDVAKSPRSTLTDTPAAAPTARYLDLARCDSDHDNNQTVPIDEEIQPVKQTIDEHFTASINALPEPPINTETPAYNSESGEMELRESEQNDFGQKHRERDSELKTLLSKHQQASLPPSPVHSPPSYKHSHQATEAATGDPESDHARGPASPTGKRSQKNVKESTASTGGDDDGVSDVNMSEAEVDENDIEGDVSDVNVSDAEVDENEMEGDDEDETAVEYGGPALRTSTIDSGNYKEYKTHDEDDFEAAEDESDVVHGSNSILPDEDTYFALTGSAPNGVKPHDPSLISELDDPSKPATPTNSEILERTTAPSSPEDDEKEEDEDDEVVVVNRPKRREVIALSSSESVSESESQGEEEEASDSDDAPSGNVLEAALKAAGSDSRRKSPNKISCAVSNTVKKDGTAPISVSPPLKAEKTTIKKRKTPSSLSSKKPSSVKSSLLWPALDDFYDFLLELSPRNVRSFDQKRKYLQKYDSGKLPTQHSSIKDYCNIQLEAIMEELVASVSNTTDRRGGGGSGPTRHLSLSSVSPCGGQGLSTSSLGLSFGAIFTESGFTGSLSNSNDYILTFDASALGKKSASDFMSGDLVLVRSPRWKNYEMCVFGVVLCDSVVAVGGKSNAGYKGGNGGSGEKDQICVLVRAQKRDGDNAVETFGVLMELCLSNQRAPNWRWALQHVHNTTTSAREFQAIKSISFFSNDLKQVLLRGQLISSIKTEQASKKSAAASSILSPHLLKYLQKHYNESQMQAILGCLGEDSRIIIQGPPGTGKTKTILGLLSALLDGAGLSTLQKAKGTARIRVGASLQSARTSAASKTVAETSIRILVAAPSNAAVDELVVRVLSEGLYDGGKGETYRPRIVRVGRPESNQKLSSLAAAREASESKKNRKKMRKYAREVEEVLLESLVMKHRSTFPTVKQARQAIIKNAQIVFCTLSGAGSVAMCEFAQDFDALIIDEAAQAVEASTLIPFKFRPHRVVLVGDHRQLPATVISKNLVSMGYDRSLQQRLVENKSPVLLLTQQYRMHPEIAEFPSTFFYGGRLVQDDNMRNWTAQDYHRDNAFKPLLFLDVQGTQSQVSGSTSLRNMSEVEAVVQLIRRLLKKFPHVEWKKRIGVIAPYKQQIYEVCGAIGKLESEFGRHVGVEVNTVDGFQGREKEIIIYSCVRTSHGGRKKKKKSKGEEDDILDAFWADERRMNVAITRAKSSLWIVGNSNLLKQSRAWRALIQHTKDHSRYVSDGASLFTANSSTKKSSKAPSKTRRGRRPNDPKGFKVKMNGKFQEAAWVMHKSRVVAHRGAQEMATETTEELQRRLERRREVELEIEARQVVAKRLRVASREEAEDEELGVESRSEAAPSEPTAVAQLVHLPTTGWRCPGIVPDAFYREHMELVHAFANLSGEDLSVLSKFKHSSDMNLNVEGRKLKQAAITVVQHFSGAVKSPSGRNAPVRPNPTRSERFDRAQQPLSMEVMMQLQSLDSTIHDETNTAISESLQSQDETMHEPASPNVYLIQQTTTATPVDRIPSPRNQ</sequence>
<feature type="coiled-coil region" evidence="5">
    <location>
        <begin position="202"/>
        <end position="229"/>
    </location>
</feature>
<feature type="domain" description="DNA2/NAM7 helicase helicase" evidence="7">
    <location>
        <begin position="1131"/>
        <end position="1245"/>
    </location>
</feature>
<dbReference type="PANTHER" id="PTHR10887">
    <property type="entry name" value="DNA2/NAM7 HELICASE FAMILY"/>
    <property type="match status" value="1"/>
</dbReference>
<dbReference type="InterPro" id="IPR041679">
    <property type="entry name" value="DNA2/NAM7-like_C"/>
</dbReference>
<feature type="compositionally biased region" description="Basic and acidic residues" evidence="6">
    <location>
        <begin position="338"/>
        <end position="359"/>
    </location>
</feature>
<keyword evidence="1" id="KW-0547">Nucleotide-binding</keyword>
<feature type="compositionally biased region" description="Acidic residues" evidence="6">
    <location>
        <begin position="571"/>
        <end position="584"/>
    </location>
</feature>
<accession>A0A9W6TT20</accession>
<dbReference type="Pfam" id="PF13086">
    <property type="entry name" value="AAA_11"/>
    <property type="match status" value="1"/>
</dbReference>
<feature type="domain" description="DNA2/NAM7 helicase-like C-terminal" evidence="8">
    <location>
        <begin position="1252"/>
        <end position="1462"/>
    </location>
</feature>
<feature type="region of interest" description="Disordered" evidence="6">
    <location>
        <begin position="1686"/>
        <end position="1705"/>
    </location>
</feature>
<dbReference type="GO" id="GO:0005524">
    <property type="term" value="F:ATP binding"/>
    <property type="evidence" value="ECO:0007669"/>
    <property type="project" value="UniProtKB-KW"/>
</dbReference>
<evidence type="ECO:0000259" key="7">
    <source>
        <dbReference type="Pfam" id="PF13086"/>
    </source>
</evidence>
<dbReference type="GO" id="GO:0004386">
    <property type="term" value="F:helicase activity"/>
    <property type="evidence" value="ECO:0007669"/>
    <property type="project" value="UniProtKB-KW"/>
</dbReference>
<feature type="region of interest" description="Disordered" evidence="6">
    <location>
        <begin position="1754"/>
        <end position="1776"/>
    </location>
</feature>
<keyword evidence="2" id="KW-0378">Hydrolase</keyword>
<keyword evidence="10" id="KW-1185">Reference proteome</keyword>
<dbReference type="CDD" id="cd18042">
    <property type="entry name" value="DEXXQc_SETX"/>
    <property type="match status" value="1"/>
</dbReference>
<feature type="region of interest" description="Disordered" evidence="6">
    <location>
        <begin position="1494"/>
        <end position="1520"/>
    </location>
</feature>
<dbReference type="GO" id="GO:0016787">
    <property type="term" value="F:hydrolase activity"/>
    <property type="evidence" value="ECO:0007669"/>
    <property type="project" value="UniProtKB-KW"/>
</dbReference>
<dbReference type="EMBL" id="BSXT01000141">
    <property type="protein sequence ID" value="GMF18741.1"/>
    <property type="molecule type" value="Genomic_DNA"/>
</dbReference>
<evidence type="ECO:0000256" key="6">
    <source>
        <dbReference type="SAM" id="MobiDB-lite"/>
    </source>
</evidence>
<feature type="compositionally biased region" description="Basic and acidic residues" evidence="6">
    <location>
        <begin position="281"/>
        <end position="291"/>
    </location>
</feature>
<dbReference type="InterPro" id="IPR027417">
    <property type="entry name" value="P-loop_NTPase"/>
</dbReference>
<feature type="compositionally biased region" description="Low complexity" evidence="6">
    <location>
        <begin position="599"/>
        <end position="608"/>
    </location>
</feature>
<dbReference type="Proteomes" id="UP001165121">
    <property type="component" value="Unassembled WGS sequence"/>
</dbReference>
<feature type="compositionally biased region" description="Acidic residues" evidence="6">
    <location>
        <begin position="457"/>
        <end position="473"/>
    </location>
</feature>
<feature type="region of interest" description="Disordered" evidence="6">
    <location>
        <begin position="162"/>
        <end position="188"/>
    </location>
</feature>
<evidence type="ECO:0000256" key="5">
    <source>
        <dbReference type="SAM" id="Coils"/>
    </source>
</evidence>
<evidence type="ECO:0000256" key="4">
    <source>
        <dbReference type="ARBA" id="ARBA00022840"/>
    </source>
</evidence>
<dbReference type="GO" id="GO:0005694">
    <property type="term" value="C:chromosome"/>
    <property type="evidence" value="ECO:0007669"/>
    <property type="project" value="UniProtKB-ARBA"/>
</dbReference>
<evidence type="ECO:0000259" key="8">
    <source>
        <dbReference type="Pfam" id="PF13087"/>
    </source>
</evidence>
<feature type="compositionally biased region" description="Basic residues" evidence="6">
    <location>
        <begin position="1500"/>
        <end position="1512"/>
    </location>
</feature>
<evidence type="ECO:0000313" key="10">
    <source>
        <dbReference type="Proteomes" id="UP001165121"/>
    </source>
</evidence>
<feature type="region of interest" description="Disordered" evidence="6">
    <location>
        <begin position="1123"/>
        <end position="1142"/>
    </location>
</feature>
<feature type="region of interest" description="Disordered" evidence="6">
    <location>
        <begin position="229"/>
        <end position="691"/>
    </location>
</feature>
<dbReference type="InterPro" id="IPR045055">
    <property type="entry name" value="DNA2/NAM7-like"/>
</dbReference>
<dbReference type="Gene3D" id="3.40.50.300">
    <property type="entry name" value="P-loop containing nucleotide triphosphate hydrolases"/>
    <property type="match status" value="2"/>
</dbReference>
<dbReference type="FunFam" id="3.40.50.300:FF:000326">
    <property type="entry name" value="P-loop containing nucleoside triphosphate hydrolase"/>
    <property type="match status" value="1"/>
</dbReference>
<feature type="compositionally biased region" description="Acidic residues" evidence="6">
    <location>
        <begin position="438"/>
        <end position="449"/>
    </location>
</feature>
<keyword evidence="5" id="KW-0175">Coiled coil</keyword>
<feature type="compositionally biased region" description="Low complexity" evidence="6">
    <location>
        <begin position="682"/>
        <end position="691"/>
    </location>
</feature>
<evidence type="ECO:0000313" key="9">
    <source>
        <dbReference type="EMBL" id="GMF18741.1"/>
    </source>
</evidence>
<feature type="compositionally biased region" description="Acidic residues" evidence="6">
    <location>
        <begin position="609"/>
        <end position="621"/>
    </location>
</feature>
<proteinExistence type="predicted"/>
<feature type="region of interest" description="Disordered" evidence="6">
    <location>
        <begin position="1587"/>
        <end position="1607"/>
    </location>
</feature>
<dbReference type="CDD" id="cd18808">
    <property type="entry name" value="SF1_C_Upf1"/>
    <property type="match status" value="1"/>
</dbReference>
<dbReference type="InterPro" id="IPR041677">
    <property type="entry name" value="DNA2/NAM7_AAA_11"/>
</dbReference>
<evidence type="ECO:0000256" key="3">
    <source>
        <dbReference type="ARBA" id="ARBA00022806"/>
    </source>
</evidence>
<organism evidence="9 10">
    <name type="scientific">Phytophthora fragariaefolia</name>
    <dbReference type="NCBI Taxonomy" id="1490495"/>
    <lineage>
        <taxon>Eukaryota</taxon>
        <taxon>Sar</taxon>
        <taxon>Stramenopiles</taxon>
        <taxon>Oomycota</taxon>
        <taxon>Peronosporomycetes</taxon>
        <taxon>Peronosporales</taxon>
        <taxon>Peronosporaceae</taxon>
        <taxon>Phytophthora</taxon>
    </lineage>
</organism>
<dbReference type="InterPro" id="IPR047187">
    <property type="entry name" value="SF1_C_Upf1"/>
</dbReference>
<comment type="caution">
    <text evidence="9">The sequence shown here is derived from an EMBL/GenBank/DDBJ whole genome shotgun (WGS) entry which is preliminary data.</text>
</comment>
<feature type="compositionally biased region" description="Low complexity" evidence="6">
    <location>
        <begin position="76"/>
        <end position="91"/>
    </location>
</feature>
<dbReference type="SUPFAM" id="SSF52540">
    <property type="entry name" value="P-loop containing nucleoside triphosphate hydrolases"/>
    <property type="match status" value="1"/>
</dbReference>
<evidence type="ECO:0000256" key="1">
    <source>
        <dbReference type="ARBA" id="ARBA00022741"/>
    </source>
</evidence>